<evidence type="ECO:0000313" key="5">
    <source>
        <dbReference type="EMBL" id="GIH19761.1"/>
    </source>
</evidence>
<reference evidence="5" key="1">
    <citation type="submission" date="2021-01" db="EMBL/GenBank/DDBJ databases">
        <title>Whole genome shotgun sequence of Rugosimonospora africana NBRC 104875.</title>
        <authorList>
            <person name="Komaki H."/>
            <person name="Tamura T."/>
        </authorList>
    </citation>
    <scope>NUCLEOTIDE SEQUENCE</scope>
    <source>
        <strain evidence="5">NBRC 104875</strain>
    </source>
</reference>
<gene>
    <name evidence="5" type="ORF">Raf01_79330</name>
</gene>
<dbReference type="Pfam" id="PF19305">
    <property type="entry name" value="MmgE_PrpD_C"/>
    <property type="match status" value="1"/>
</dbReference>
<dbReference type="Proteomes" id="UP000642748">
    <property type="component" value="Unassembled WGS sequence"/>
</dbReference>
<dbReference type="Pfam" id="PF03972">
    <property type="entry name" value="MmgE_PrpD_N"/>
    <property type="match status" value="1"/>
</dbReference>
<evidence type="ECO:0000256" key="2">
    <source>
        <dbReference type="SAM" id="MobiDB-lite"/>
    </source>
</evidence>
<dbReference type="InterPro" id="IPR045336">
    <property type="entry name" value="MmgE_PrpD_N"/>
</dbReference>
<name>A0A8J3R479_9ACTN</name>
<dbReference type="Gene3D" id="1.10.4100.10">
    <property type="entry name" value="2-methylcitrate dehydratase PrpD"/>
    <property type="match status" value="1"/>
</dbReference>
<dbReference type="AlphaFoldDB" id="A0A8J3R479"/>
<keyword evidence="6" id="KW-1185">Reference proteome</keyword>
<dbReference type="InterPro" id="IPR042188">
    <property type="entry name" value="MmgE/PrpD_sf_2"/>
</dbReference>
<evidence type="ECO:0000259" key="3">
    <source>
        <dbReference type="Pfam" id="PF03972"/>
    </source>
</evidence>
<evidence type="ECO:0000259" key="4">
    <source>
        <dbReference type="Pfam" id="PF19305"/>
    </source>
</evidence>
<dbReference type="PANTHER" id="PTHR16943:SF8">
    <property type="entry name" value="2-METHYLCITRATE DEHYDRATASE"/>
    <property type="match status" value="1"/>
</dbReference>
<dbReference type="PANTHER" id="PTHR16943">
    <property type="entry name" value="2-METHYLCITRATE DEHYDRATASE-RELATED"/>
    <property type="match status" value="1"/>
</dbReference>
<dbReference type="EMBL" id="BONZ01000084">
    <property type="protein sequence ID" value="GIH19761.1"/>
    <property type="molecule type" value="Genomic_DNA"/>
</dbReference>
<evidence type="ECO:0000313" key="6">
    <source>
        <dbReference type="Proteomes" id="UP000642748"/>
    </source>
</evidence>
<comment type="caution">
    <text evidence="5">The sequence shown here is derived from an EMBL/GenBank/DDBJ whole genome shotgun (WGS) entry which is preliminary data.</text>
</comment>
<feature type="region of interest" description="Disordered" evidence="2">
    <location>
        <begin position="444"/>
        <end position="477"/>
    </location>
</feature>
<dbReference type="GO" id="GO:0016829">
    <property type="term" value="F:lyase activity"/>
    <property type="evidence" value="ECO:0007669"/>
    <property type="project" value="InterPro"/>
</dbReference>
<dbReference type="InterPro" id="IPR042183">
    <property type="entry name" value="MmgE/PrpD_sf_1"/>
</dbReference>
<feature type="domain" description="MmgE/PrpD C-terminal" evidence="4">
    <location>
        <begin position="259"/>
        <end position="407"/>
    </location>
</feature>
<dbReference type="RefSeq" id="WP_203923208.1">
    <property type="nucleotide sequence ID" value="NZ_BONZ01000084.1"/>
</dbReference>
<feature type="domain" description="MmgE/PrpD N-terminal" evidence="3">
    <location>
        <begin position="76"/>
        <end position="224"/>
    </location>
</feature>
<evidence type="ECO:0008006" key="7">
    <source>
        <dbReference type="Google" id="ProtNLM"/>
    </source>
</evidence>
<dbReference type="Gene3D" id="3.30.1330.120">
    <property type="entry name" value="2-methylcitrate dehydratase PrpD"/>
    <property type="match status" value="1"/>
</dbReference>
<accession>A0A8J3R479</accession>
<dbReference type="InterPro" id="IPR005656">
    <property type="entry name" value="MmgE_PrpD"/>
</dbReference>
<protein>
    <recommendedName>
        <fullName evidence="7">MmgE/PrpD family protein</fullName>
    </recommendedName>
</protein>
<sequence>MNSDHRSSPAPYRFAAPDLVRALASVPVTGRDRRAARLRLADTAFASLVGSRTSQGRRAAALAADRYGETSLSGRVFRLVAACRMTEIDDVDLESCVTPGSIVGPAVLAVLSGQSRSGAAVPDLDTVLDVIVHGYEIALGLGEAIRGPERLATGVWPTLTIGGVTAAAVTSRLLGADNEQLGAAVALAAEHSIAGNPRGDAREILLAEAVVTGVGCALAVRHGFAVSGGKGGALAGLLDSGMPEAAAMSRVHRPRIKEFCSARQAMTAVSAVRSILATEELRGADVDRIDVEVPAAYAAMLDKPSVGSRRDSLSSAPYQLALAALEPAGLLDVDRRELPSSEAFRALMAAVRIHVADDLTSRYPASWPARVWVYSGERVFEAAADEVPGERDLTADRLAAKASALAGAAPGLPPDASGVVERAVTATGIADLNEITAVIDGGSLSDRDRARTPTGLGRRAASDAPSQTSRKWDGTTAEADHLYADMTKE</sequence>
<comment type="similarity">
    <text evidence="1">Belongs to the PrpD family.</text>
</comment>
<dbReference type="InterPro" id="IPR045337">
    <property type="entry name" value="MmgE_PrpD_C"/>
</dbReference>
<dbReference type="SUPFAM" id="SSF103378">
    <property type="entry name" value="2-methylcitrate dehydratase PrpD"/>
    <property type="match status" value="1"/>
</dbReference>
<organism evidence="5 6">
    <name type="scientific">Rugosimonospora africana</name>
    <dbReference type="NCBI Taxonomy" id="556532"/>
    <lineage>
        <taxon>Bacteria</taxon>
        <taxon>Bacillati</taxon>
        <taxon>Actinomycetota</taxon>
        <taxon>Actinomycetes</taxon>
        <taxon>Micromonosporales</taxon>
        <taxon>Micromonosporaceae</taxon>
        <taxon>Rugosimonospora</taxon>
    </lineage>
</organism>
<dbReference type="InterPro" id="IPR036148">
    <property type="entry name" value="MmgE/PrpD_sf"/>
</dbReference>
<proteinExistence type="inferred from homology"/>
<evidence type="ECO:0000256" key="1">
    <source>
        <dbReference type="ARBA" id="ARBA00006174"/>
    </source>
</evidence>